<gene>
    <name evidence="1" type="ORF">LPLAT_LOCUS126</name>
</gene>
<protein>
    <submittedName>
        <fullName evidence="1">Uncharacterized protein</fullName>
    </submittedName>
</protein>
<dbReference type="AlphaFoldDB" id="A0AAV2N082"/>
<organism evidence="1 2">
    <name type="scientific">Lasius platythorax</name>
    <dbReference type="NCBI Taxonomy" id="488582"/>
    <lineage>
        <taxon>Eukaryota</taxon>
        <taxon>Metazoa</taxon>
        <taxon>Ecdysozoa</taxon>
        <taxon>Arthropoda</taxon>
        <taxon>Hexapoda</taxon>
        <taxon>Insecta</taxon>
        <taxon>Pterygota</taxon>
        <taxon>Neoptera</taxon>
        <taxon>Endopterygota</taxon>
        <taxon>Hymenoptera</taxon>
        <taxon>Apocrita</taxon>
        <taxon>Aculeata</taxon>
        <taxon>Formicoidea</taxon>
        <taxon>Formicidae</taxon>
        <taxon>Formicinae</taxon>
        <taxon>Lasius</taxon>
        <taxon>Lasius</taxon>
    </lineage>
</organism>
<name>A0AAV2N082_9HYME</name>
<proteinExistence type="predicted"/>
<accession>A0AAV2N082</accession>
<evidence type="ECO:0000313" key="2">
    <source>
        <dbReference type="Proteomes" id="UP001497644"/>
    </source>
</evidence>
<keyword evidence="2" id="KW-1185">Reference proteome</keyword>
<evidence type="ECO:0000313" key="1">
    <source>
        <dbReference type="EMBL" id="CAL1673174.1"/>
    </source>
</evidence>
<reference evidence="1 2" key="1">
    <citation type="submission" date="2024-04" db="EMBL/GenBank/DDBJ databases">
        <authorList>
            <consortium name="Molecular Ecology Group"/>
        </authorList>
    </citation>
    <scope>NUCLEOTIDE SEQUENCE [LARGE SCALE GENOMIC DNA]</scope>
</reference>
<dbReference type="Proteomes" id="UP001497644">
    <property type="component" value="Chromosome 1"/>
</dbReference>
<dbReference type="EMBL" id="OZ034824">
    <property type="protein sequence ID" value="CAL1673174.1"/>
    <property type="molecule type" value="Genomic_DNA"/>
</dbReference>
<sequence>MQQSIKSEREIKIAEYYLEHTLERERETKIFLAVDENTTSFDPVKGEQRVSYFLKLSSTESFQRGNERVHIRCTKPFVLTRGNVIIEAPLWIWPGLTCVENERR</sequence>